<evidence type="ECO:0000313" key="2">
    <source>
        <dbReference type="Proteomes" id="UP000240424"/>
    </source>
</evidence>
<dbReference type="EMBL" id="FUEZ01000004">
    <property type="protein sequence ID" value="SPM40596.1"/>
    <property type="molecule type" value="Genomic_DNA"/>
</dbReference>
<organism evidence="1 2">
    <name type="scientific">Mycobacterium numidiamassiliense</name>
    <dbReference type="NCBI Taxonomy" id="1841861"/>
    <lineage>
        <taxon>Bacteria</taxon>
        <taxon>Bacillati</taxon>
        <taxon>Actinomycetota</taxon>
        <taxon>Actinomycetes</taxon>
        <taxon>Mycobacteriales</taxon>
        <taxon>Mycobacteriaceae</taxon>
        <taxon>Mycobacterium</taxon>
    </lineage>
</organism>
<keyword evidence="2" id="KW-1185">Reference proteome</keyword>
<accession>A0A2U3PA38</accession>
<gene>
    <name evidence="1" type="ORF">MNAB215_2797</name>
</gene>
<dbReference type="Proteomes" id="UP000240424">
    <property type="component" value="Unassembled WGS sequence"/>
</dbReference>
<dbReference type="AlphaFoldDB" id="A0A2U3PA38"/>
<evidence type="ECO:0000313" key="1">
    <source>
        <dbReference type="EMBL" id="SPM40596.1"/>
    </source>
</evidence>
<name>A0A2U3PA38_9MYCO</name>
<sequence>MSRKVSAEAAFEKYRHAYIGTAAAFAEVVSGWDEPLRCQTGQSPRPCRNPARWLGLDDDCNRKLLCTFHKQR</sequence>
<proteinExistence type="predicted"/>
<reference evidence="1 2" key="1">
    <citation type="submission" date="2017-01" db="EMBL/GenBank/DDBJ databases">
        <authorList>
            <consortium name="Urmite Genomes"/>
        </authorList>
    </citation>
    <scope>NUCLEOTIDE SEQUENCE [LARGE SCALE GENOMIC DNA]</scope>
    <source>
        <strain evidence="1 2">AB215</strain>
    </source>
</reference>
<dbReference type="STRING" id="1841861.GCA_900157365_01117"/>
<protein>
    <submittedName>
        <fullName evidence="1">Uncharacterized protein</fullName>
    </submittedName>
</protein>